<sequence length="233" mass="26102">MGKSVILSVLVLSTLLACRRSPSPSSEVLDAGAPAPVPREAKEPSPVAERIAANESYETRRRAWVNETPADFDWKNIAFAPYVSKRCGSGPAGYDPKDDTCGFGLDVPTFLRRSDEDQNEGGFRFFGGAGVELFVAVHPYFEPIDKGWCVKGRGVTVYKRYDTWCWQSGRDKDRIFWRKEKMGEDGNLYIVQIDYPATRKREMDPVVTRINATWHQPLADADKATPVDDYGGK</sequence>
<feature type="region of interest" description="Disordered" evidence="1">
    <location>
        <begin position="21"/>
        <end position="50"/>
    </location>
</feature>
<keyword evidence="3" id="KW-1185">Reference proteome</keyword>
<evidence type="ECO:0000313" key="3">
    <source>
        <dbReference type="Proteomes" id="UP001379533"/>
    </source>
</evidence>
<protein>
    <submittedName>
        <fullName evidence="2">Uncharacterized protein</fullName>
    </submittedName>
</protein>
<organism evidence="2 3">
    <name type="scientific">Pendulispora brunnea</name>
    <dbReference type="NCBI Taxonomy" id="2905690"/>
    <lineage>
        <taxon>Bacteria</taxon>
        <taxon>Pseudomonadati</taxon>
        <taxon>Myxococcota</taxon>
        <taxon>Myxococcia</taxon>
        <taxon>Myxococcales</taxon>
        <taxon>Sorangiineae</taxon>
        <taxon>Pendulisporaceae</taxon>
        <taxon>Pendulispora</taxon>
    </lineage>
</organism>
<evidence type="ECO:0000256" key="1">
    <source>
        <dbReference type="SAM" id="MobiDB-lite"/>
    </source>
</evidence>
<accession>A0ABZ2JXH1</accession>
<gene>
    <name evidence="2" type="ORF">LZC95_32605</name>
</gene>
<evidence type="ECO:0000313" key="2">
    <source>
        <dbReference type="EMBL" id="WXA91185.1"/>
    </source>
</evidence>
<proteinExistence type="predicted"/>
<name>A0ABZ2JXH1_9BACT</name>
<dbReference type="Proteomes" id="UP001379533">
    <property type="component" value="Chromosome"/>
</dbReference>
<dbReference type="RefSeq" id="WP_394841805.1">
    <property type="nucleotide sequence ID" value="NZ_CP089982.1"/>
</dbReference>
<dbReference type="EMBL" id="CP089982">
    <property type="protein sequence ID" value="WXA91185.1"/>
    <property type="molecule type" value="Genomic_DNA"/>
</dbReference>
<reference evidence="2 3" key="1">
    <citation type="submission" date="2021-12" db="EMBL/GenBank/DDBJ databases">
        <title>Discovery of the Pendulisporaceae a myxobacterial family with distinct sporulation behavior and unique specialized metabolism.</title>
        <authorList>
            <person name="Garcia R."/>
            <person name="Popoff A."/>
            <person name="Bader C.D."/>
            <person name="Loehr J."/>
            <person name="Walesch S."/>
            <person name="Walt C."/>
            <person name="Boldt J."/>
            <person name="Bunk B."/>
            <person name="Haeckl F.J.F.P.J."/>
            <person name="Gunesch A.P."/>
            <person name="Birkelbach J."/>
            <person name="Nuebel U."/>
            <person name="Pietschmann T."/>
            <person name="Bach T."/>
            <person name="Mueller R."/>
        </authorList>
    </citation>
    <scope>NUCLEOTIDE SEQUENCE [LARGE SCALE GENOMIC DNA]</scope>
    <source>
        <strain evidence="2 3">MSr12523</strain>
    </source>
</reference>
<dbReference type="PROSITE" id="PS51257">
    <property type="entry name" value="PROKAR_LIPOPROTEIN"/>
    <property type="match status" value="1"/>
</dbReference>